<organism evidence="1 2">
    <name type="scientific">Geodia barretti</name>
    <name type="common">Barrett's horny sponge</name>
    <dbReference type="NCBI Taxonomy" id="519541"/>
    <lineage>
        <taxon>Eukaryota</taxon>
        <taxon>Metazoa</taxon>
        <taxon>Porifera</taxon>
        <taxon>Demospongiae</taxon>
        <taxon>Heteroscleromorpha</taxon>
        <taxon>Tetractinellida</taxon>
        <taxon>Astrophorina</taxon>
        <taxon>Geodiidae</taxon>
        <taxon>Geodia</taxon>
    </lineage>
</organism>
<dbReference type="EMBL" id="CASHTH010000934">
    <property type="protein sequence ID" value="CAI8009248.1"/>
    <property type="molecule type" value="Genomic_DNA"/>
</dbReference>
<gene>
    <name evidence="1" type="ORF">GBAR_LOCUS6245</name>
</gene>
<name>A0AA35W5U6_GEOBA</name>
<accession>A0AA35W5U6</accession>
<protein>
    <submittedName>
        <fullName evidence="1">Uncharacterized protein</fullName>
    </submittedName>
</protein>
<evidence type="ECO:0000313" key="2">
    <source>
        <dbReference type="Proteomes" id="UP001174909"/>
    </source>
</evidence>
<reference evidence="1" key="1">
    <citation type="submission" date="2023-03" db="EMBL/GenBank/DDBJ databases">
        <authorList>
            <person name="Steffen K."/>
            <person name="Cardenas P."/>
        </authorList>
    </citation>
    <scope>NUCLEOTIDE SEQUENCE</scope>
</reference>
<proteinExistence type="predicted"/>
<dbReference type="Proteomes" id="UP001174909">
    <property type="component" value="Unassembled WGS sequence"/>
</dbReference>
<comment type="caution">
    <text evidence="1">The sequence shown here is derived from an EMBL/GenBank/DDBJ whole genome shotgun (WGS) entry which is preliminary data.</text>
</comment>
<keyword evidence="2" id="KW-1185">Reference proteome</keyword>
<sequence>MARGGGDLPETHYSLLQSVYGGSRRDGCRQRDESGREDQGRRGICGGIFLCRRRGRGAHSGPEVSQYWGHQSPDEEILYCRYHGQFAAVGGVCDVWHRGVCVCCQAGEQGRDFVEGNFRCCCFVFRVGSAGRSTGSVVCSLPCPEMVLQDTPIHVTSIALFSLDFLNIYYIRAELYLLYVYYKQPYS</sequence>
<dbReference type="AlphaFoldDB" id="A0AA35W5U6"/>
<evidence type="ECO:0000313" key="1">
    <source>
        <dbReference type="EMBL" id="CAI8009248.1"/>
    </source>
</evidence>